<organism evidence="2 3">
    <name type="scientific">Tanacetum coccineum</name>
    <dbReference type="NCBI Taxonomy" id="301880"/>
    <lineage>
        <taxon>Eukaryota</taxon>
        <taxon>Viridiplantae</taxon>
        <taxon>Streptophyta</taxon>
        <taxon>Embryophyta</taxon>
        <taxon>Tracheophyta</taxon>
        <taxon>Spermatophyta</taxon>
        <taxon>Magnoliopsida</taxon>
        <taxon>eudicotyledons</taxon>
        <taxon>Gunneridae</taxon>
        <taxon>Pentapetalae</taxon>
        <taxon>asterids</taxon>
        <taxon>campanulids</taxon>
        <taxon>Asterales</taxon>
        <taxon>Asteraceae</taxon>
        <taxon>Asteroideae</taxon>
        <taxon>Anthemideae</taxon>
        <taxon>Anthemidinae</taxon>
        <taxon>Tanacetum</taxon>
    </lineage>
</organism>
<sequence length="151" mass="16195">MDLDEVLGQKEGYANNTNRVATVNPFVSTAGQGFDNADDQERIDSSTQDVNIVGPSINTASKNINTSSSNINTASPIPNDPSMQSLEATGIFDDAYDDREEVGAEANLNNLVTTINVSSIPTTRIHKDHPIKQIIGDLHSAPLTRGSQNKI</sequence>
<feature type="compositionally biased region" description="Low complexity" evidence="1">
    <location>
        <begin position="61"/>
        <end position="77"/>
    </location>
</feature>
<accession>A0ABQ4YQA6</accession>
<reference evidence="2" key="1">
    <citation type="journal article" date="2022" name="Int. J. Mol. Sci.">
        <title>Draft Genome of Tanacetum Coccineum: Genomic Comparison of Closely Related Tanacetum-Family Plants.</title>
        <authorList>
            <person name="Yamashiro T."/>
            <person name="Shiraishi A."/>
            <person name="Nakayama K."/>
            <person name="Satake H."/>
        </authorList>
    </citation>
    <scope>NUCLEOTIDE SEQUENCE</scope>
</reference>
<evidence type="ECO:0000313" key="3">
    <source>
        <dbReference type="Proteomes" id="UP001151760"/>
    </source>
</evidence>
<comment type="caution">
    <text evidence="2">The sequence shown here is derived from an EMBL/GenBank/DDBJ whole genome shotgun (WGS) entry which is preliminary data.</text>
</comment>
<keyword evidence="3" id="KW-1185">Reference proteome</keyword>
<evidence type="ECO:0000256" key="1">
    <source>
        <dbReference type="SAM" id="MobiDB-lite"/>
    </source>
</evidence>
<proteinExistence type="predicted"/>
<name>A0ABQ4YQA6_9ASTR</name>
<feature type="region of interest" description="Disordered" evidence="1">
    <location>
        <begin position="61"/>
        <end position="84"/>
    </location>
</feature>
<gene>
    <name evidence="2" type="ORF">Tco_0729919</name>
</gene>
<evidence type="ECO:0000313" key="2">
    <source>
        <dbReference type="EMBL" id="GJS80038.1"/>
    </source>
</evidence>
<dbReference type="Proteomes" id="UP001151760">
    <property type="component" value="Unassembled WGS sequence"/>
</dbReference>
<dbReference type="EMBL" id="BQNB010010642">
    <property type="protein sequence ID" value="GJS80038.1"/>
    <property type="molecule type" value="Genomic_DNA"/>
</dbReference>
<reference evidence="2" key="2">
    <citation type="submission" date="2022-01" db="EMBL/GenBank/DDBJ databases">
        <authorList>
            <person name="Yamashiro T."/>
            <person name="Shiraishi A."/>
            <person name="Satake H."/>
            <person name="Nakayama K."/>
        </authorList>
    </citation>
    <scope>NUCLEOTIDE SEQUENCE</scope>
</reference>
<protein>
    <submittedName>
        <fullName evidence="2">Uncharacterized protein</fullName>
    </submittedName>
</protein>